<protein>
    <submittedName>
        <fullName evidence="1">DgyrCDS11017</fullName>
    </submittedName>
</protein>
<evidence type="ECO:0000313" key="1">
    <source>
        <dbReference type="EMBL" id="CAD5122605.1"/>
    </source>
</evidence>
<dbReference type="EMBL" id="CAJFCJ010000018">
    <property type="protein sequence ID" value="CAD5122605.1"/>
    <property type="molecule type" value="Genomic_DNA"/>
</dbReference>
<proteinExistence type="predicted"/>
<dbReference type="AlphaFoldDB" id="A0A7I8W213"/>
<gene>
    <name evidence="1" type="ORF">DGYR_LOCUS10403</name>
</gene>
<evidence type="ECO:0000313" key="2">
    <source>
        <dbReference type="Proteomes" id="UP000549394"/>
    </source>
</evidence>
<keyword evidence="2" id="KW-1185">Reference proteome</keyword>
<dbReference type="PANTHER" id="PTHR48219:SF1">
    <property type="entry name" value="VACUOLAR PROTEIN SORTING-ASSOCIATED PROTEIN 62"/>
    <property type="match status" value="1"/>
</dbReference>
<dbReference type="InterPro" id="IPR009291">
    <property type="entry name" value="Vps62"/>
</dbReference>
<name>A0A7I8W213_9ANNE</name>
<dbReference type="Proteomes" id="UP000549394">
    <property type="component" value="Unassembled WGS sequence"/>
</dbReference>
<reference evidence="1 2" key="1">
    <citation type="submission" date="2020-08" db="EMBL/GenBank/DDBJ databases">
        <authorList>
            <person name="Hejnol A."/>
        </authorList>
    </citation>
    <scope>NUCLEOTIDE SEQUENCE [LARGE SCALE GENOMIC DNA]</scope>
</reference>
<sequence>MKGKEFIVISLFFSLFYFIDGRIRYVIRNGDGDQVLELNTNSNGKQVYKDSGSGAYKDLGVWDPSNETGWYMAGQRAQPSHGGLSGTIVMVKELRPKDNPRLLVEPTDFKQVWENRGGLAYDDIGVWEMECPTNYVWLGHISHGCDGCRWPKPSWYKTRVRCVHNTMVDECTLERNPLWTNEGDTANTKASFWNYDTRVANRFSGFYMTRAGSYDEPPNYNRKVYCFKQHEEIEDL</sequence>
<dbReference type="Pfam" id="PF06101">
    <property type="entry name" value="Vps62"/>
    <property type="match status" value="1"/>
</dbReference>
<dbReference type="PANTHER" id="PTHR48219">
    <property type="entry name" value="VACUOLAR PROTEIN SORTING-ASSOCIATED PROTEIN 62-RELATED"/>
    <property type="match status" value="1"/>
</dbReference>
<organism evidence="1 2">
    <name type="scientific">Dimorphilus gyrociliatus</name>
    <dbReference type="NCBI Taxonomy" id="2664684"/>
    <lineage>
        <taxon>Eukaryota</taxon>
        <taxon>Metazoa</taxon>
        <taxon>Spiralia</taxon>
        <taxon>Lophotrochozoa</taxon>
        <taxon>Annelida</taxon>
        <taxon>Polychaeta</taxon>
        <taxon>Polychaeta incertae sedis</taxon>
        <taxon>Dinophilidae</taxon>
        <taxon>Dimorphilus</taxon>
    </lineage>
</organism>
<comment type="caution">
    <text evidence="1">The sequence shown here is derived from an EMBL/GenBank/DDBJ whole genome shotgun (WGS) entry which is preliminary data.</text>
</comment>
<accession>A0A7I8W213</accession>
<dbReference type="OrthoDB" id="428159at2759"/>